<dbReference type="Proteomes" id="UP000315295">
    <property type="component" value="Unassembled WGS sequence"/>
</dbReference>
<keyword evidence="2" id="KW-1185">Reference proteome</keyword>
<accession>A0A540LRD7</accession>
<organism evidence="1 2">
    <name type="scientific">Malus baccata</name>
    <name type="common">Siberian crab apple</name>
    <name type="synonym">Pyrus baccata</name>
    <dbReference type="NCBI Taxonomy" id="106549"/>
    <lineage>
        <taxon>Eukaryota</taxon>
        <taxon>Viridiplantae</taxon>
        <taxon>Streptophyta</taxon>
        <taxon>Embryophyta</taxon>
        <taxon>Tracheophyta</taxon>
        <taxon>Spermatophyta</taxon>
        <taxon>Magnoliopsida</taxon>
        <taxon>eudicotyledons</taxon>
        <taxon>Gunneridae</taxon>
        <taxon>Pentapetalae</taxon>
        <taxon>rosids</taxon>
        <taxon>fabids</taxon>
        <taxon>Rosales</taxon>
        <taxon>Rosaceae</taxon>
        <taxon>Amygdaloideae</taxon>
        <taxon>Maleae</taxon>
        <taxon>Malus</taxon>
    </lineage>
</organism>
<name>A0A540LRD7_MALBA</name>
<dbReference type="EMBL" id="VIEB01000493">
    <property type="protein sequence ID" value="TQD89064.1"/>
    <property type="molecule type" value="Genomic_DNA"/>
</dbReference>
<dbReference type="AlphaFoldDB" id="A0A540LRD7"/>
<gene>
    <name evidence="1" type="ORF">C1H46_025455</name>
</gene>
<evidence type="ECO:0000313" key="2">
    <source>
        <dbReference type="Proteomes" id="UP000315295"/>
    </source>
</evidence>
<sequence length="104" mass="11502">MQVSVWVHDPRPIPISLRVHNVGRINHVCHDDPYSTSQISQSHGDSGFHGNSETIDVLFPLTNDSQHILIVVFVLGWKVLDPRMISSSSKMALKEVATVCGDSL</sequence>
<reference evidence="1 2" key="1">
    <citation type="journal article" date="2019" name="G3 (Bethesda)">
        <title>Sequencing of a Wild Apple (Malus baccata) Genome Unravels the Differences Between Cultivated and Wild Apple Species Regarding Disease Resistance and Cold Tolerance.</title>
        <authorList>
            <person name="Chen X."/>
        </authorList>
    </citation>
    <scope>NUCLEOTIDE SEQUENCE [LARGE SCALE GENOMIC DNA]</scope>
    <source>
        <strain evidence="2">cv. Shandingzi</strain>
        <tissue evidence="1">Leaves</tissue>
    </source>
</reference>
<evidence type="ECO:0000313" key="1">
    <source>
        <dbReference type="EMBL" id="TQD89064.1"/>
    </source>
</evidence>
<protein>
    <submittedName>
        <fullName evidence="1">Uncharacterized protein</fullName>
    </submittedName>
</protein>
<comment type="caution">
    <text evidence="1">The sequence shown here is derived from an EMBL/GenBank/DDBJ whole genome shotgun (WGS) entry which is preliminary data.</text>
</comment>
<proteinExistence type="predicted"/>